<proteinExistence type="predicted"/>
<name>A0A6J5RDZ2_9CAUD</name>
<accession>A0A6J5RDZ2</accession>
<sequence>MGTFTKTFIGEFQSRHYYSRIDVDIEVDFVGIESQQELDKVIDAMDSYTYIVKSIIGQDDDCNWVELKDECLYEQQADRIDTIIADALDKEASQRSQIKL</sequence>
<gene>
    <name evidence="1" type="ORF">UFOVP1230_24</name>
</gene>
<protein>
    <submittedName>
        <fullName evidence="1">Uncharacterized protein</fullName>
    </submittedName>
</protein>
<organism evidence="1">
    <name type="scientific">uncultured Caudovirales phage</name>
    <dbReference type="NCBI Taxonomy" id="2100421"/>
    <lineage>
        <taxon>Viruses</taxon>
        <taxon>Duplodnaviria</taxon>
        <taxon>Heunggongvirae</taxon>
        <taxon>Uroviricota</taxon>
        <taxon>Caudoviricetes</taxon>
        <taxon>Peduoviridae</taxon>
        <taxon>Maltschvirus</taxon>
        <taxon>Maltschvirus maltsch</taxon>
    </lineage>
</organism>
<reference evidence="1" key="1">
    <citation type="submission" date="2020-05" db="EMBL/GenBank/DDBJ databases">
        <authorList>
            <person name="Chiriac C."/>
            <person name="Salcher M."/>
            <person name="Ghai R."/>
            <person name="Kavagutti S V."/>
        </authorList>
    </citation>
    <scope>NUCLEOTIDE SEQUENCE</scope>
</reference>
<evidence type="ECO:0000313" key="1">
    <source>
        <dbReference type="EMBL" id="CAB4191898.1"/>
    </source>
</evidence>
<dbReference type="EMBL" id="LR797179">
    <property type="protein sequence ID" value="CAB4191898.1"/>
    <property type="molecule type" value="Genomic_DNA"/>
</dbReference>